<feature type="transmembrane region" description="Helical" evidence="6">
    <location>
        <begin position="175"/>
        <end position="193"/>
    </location>
</feature>
<dbReference type="Pfam" id="PF07690">
    <property type="entry name" value="MFS_1"/>
    <property type="match status" value="1"/>
</dbReference>
<feature type="transmembrane region" description="Helical" evidence="6">
    <location>
        <begin position="83"/>
        <end position="101"/>
    </location>
</feature>
<sequence>MSFFFLESPPKQGEPRDLCFSELGFETATAAPPVPQFCKQIHLIQYKSPKHIFFGILFLSFFTSLDMQVSALLLPYAASSFSMHSMIAMIQVIQSIVNAVIKAPIAKFAGGIGLYHAFLVCIALYSAGHLLVGFAKNRYLFCLSQILYAFGNTGLAVLIQLLVVDATKILHRAKFAALPYLPFLVTVFVGPWLADLIIRYSNWRLGYIMFAVFIPLSALPLVVDTYRRFKSQETERALPDIPSMPALPLRKRIRQMMTSLDIVGCLLFTASLSLLLLPVSLPPSAEVSVWNQPSVLASVGVGLVFGVLLIFWESNSRLAPQPLFHLSILKNPSLLIGSIIGFCGSASFALYQPYLFSYVKVTQFASTEYAGRVCALFPFFSTISGLLVSLGIQYTGSYKRFILAFSPLAMIATLVILFGTLHANVFYCVIIGLSLIGCSIGVLNVAMLIGMQAIADSEHVGAVTALFLTTFAVGQAIGSSISGALWSEQLWKHLVTNLPELDHETIQKIYSDINYAAATTGAVREQVNLAFNYVMSISLMHEQETHEQETHEQETHEEENE</sequence>
<feature type="transmembrane region" description="Helical" evidence="6">
    <location>
        <begin position="205"/>
        <end position="223"/>
    </location>
</feature>
<dbReference type="AlphaFoldDB" id="A0A1E4TKD5"/>
<feature type="transmembrane region" description="Helical" evidence="6">
    <location>
        <begin position="424"/>
        <end position="449"/>
    </location>
</feature>
<evidence type="ECO:0000256" key="4">
    <source>
        <dbReference type="ARBA" id="ARBA00022989"/>
    </source>
</evidence>
<dbReference type="PANTHER" id="PTHR23501">
    <property type="entry name" value="MAJOR FACILITATOR SUPERFAMILY"/>
    <property type="match status" value="1"/>
</dbReference>
<feature type="transmembrane region" description="Helical" evidence="6">
    <location>
        <begin position="260"/>
        <end position="281"/>
    </location>
</feature>
<name>A0A1E4TKD5_9ASCO</name>
<gene>
    <name evidence="8" type="ORF">CANCADRAFT_55933</name>
</gene>
<proteinExistence type="inferred from homology"/>
<keyword evidence="3 6" id="KW-0812">Transmembrane</keyword>
<dbReference type="Proteomes" id="UP000095023">
    <property type="component" value="Unassembled WGS sequence"/>
</dbReference>
<evidence type="ECO:0000256" key="6">
    <source>
        <dbReference type="SAM" id="Phobius"/>
    </source>
</evidence>
<feature type="domain" description="Major facilitator superfamily (MFS) profile" evidence="7">
    <location>
        <begin position="52"/>
        <end position="544"/>
    </location>
</feature>
<dbReference type="GO" id="GO:0005886">
    <property type="term" value="C:plasma membrane"/>
    <property type="evidence" value="ECO:0007669"/>
    <property type="project" value="TreeGrafter"/>
</dbReference>
<evidence type="ECO:0000256" key="3">
    <source>
        <dbReference type="ARBA" id="ARBA00022692"/>
    </source>
</evidence>
<feature type="transmembrane region" description="Helical" evidence="6">
    <location>
        <begin position="333"/>
        <end position="355"/>
    </location>
</feature>
<feature type="transmembrane region" description="Helical" evidence="6">
    <location>
        <begin position="375"/>
        <end position="394"/>
    </location>
</feature>
<feature type="transmembrane region" description="Helical" evidence="6">
    <location>
        <begin position="138"/>
        <end position="163"/>
    </location>
</feature>
<dbReference type="InterPro" id="IPR020846">
    <property type="entry name" value="MFS_dom"/>
</dbReference>
<dbReference type="InterPro" id="IPR036259">
    <property type="entry name" value="MFS_trans_sf"/>
</dbReference>
<accession>A0A1E4TKD5</accession>
<dbReference type="Gene3D" id="1.20.1250.20">
    <property type="entry name" value="MFS general substrate transporter like domains"/>
    <property type="match status" value="2"/>
</dbReference>
<feature type="transmembrane region" description="Helical" evidence="6">
    <location>
        <begin position="401"/>
        <end position="418"/>
    </location>
</feature>
<dbReference type="InterPro" id="IPR011701">
    <property type="entry name" value="MFS"/>
</dbReference>
<dbReference type="EMBL" id="KV453841">
    <property type="protein sequence ID" value="ODV92220.1"/>
    <property type="molecule type" value="Genomic_DNA"/>
</dbReference>
<dbReference type="PROSITE" id="PS50850">
    <property type="entry name" value="MFS"/>
    <property type="match status" value="1"/>
</dbReference>
<evidence type="ECO:0000313" key="8">
    <source>
        <dbReference type="EMBL" id="ODV92220.1"/>
    </source>
</evidence>
<evidence type="ECO:0000313" key="9">
    <source>
        <dbReference type="Proteomes" id="UP000095023"/>
    </source>
</evidence>
<comment type="similarity">
    <text evidence="2">Belongs to the major facilitator superfamily.</text>
</comment>
<feature type="transmembrane region" description="Helical" evidence="6">
    <location>
        <begin position="461"/>
        <end position="486"/>
    </location>
</feature>
<evidence type="ECO:0000256" key="5">
    <source>
        <dbReference type="ARBA" id="ARBA00023136"/>
    </source>
</evidence>
<keyword evidence="9" id="KW-1185">Reference proteome</keyword>
<evidence type="ECO:0000259" key="7">
    <source>
        <dbReference type="PROSITE" id="PS50850"/>
    </source>
</evidence>
<protein>
    <recommendedName>
        <fullName evidence="7">Major facilitator superfamily (MFS) profile domain-containing protein</fullName>
    </recommendedName>
</protein>
<feature type="transmembrane region" description="Helical" evidence="6">
    <location>
        <begin position="52"/>
        <end position="77"/>
    </location>
</feature>
<dbReference type="PANTHER" id="PTHR23501:SF87">
    <property type="entry name" value="SIDEROPHORE IRON TRANSPORTER 2"/>
    <property type="match status" value="1"/>
</dbReference>
<dbReference type="SUPFAM" id="SSF103473">
    <property type="entry name" value="MFS general substrate transporter"/>
    <property type="match status" value="1"/>
</dbReference>
<dbReference type="GO" id="GO:0022857">
    <property type="term" value="F:transmembrane transporter activity"/>
    <property type="evidence" value="ECO:0007669"/>
    <property type="project" value="InterPro"/>
</dbReference>
<keyword evidence="5 6" id="KW-0472">Membrane</keyword>
<keyword evidence="4 6" id="KW-1133">Transmembrane helix</keyword>
<dbReference type="OrthoDB" id="4078873at2759"/>
<feature type="transmembrane region" description="Helical" evidence="6">
    <location>
        <begin position="113"/>
        <end position="132"/>
    </location>
</feature>
<organism evidence="8 9">
    <name type="scientific">Tortispora caseinolytica NRRL Y-17796</name>
    <dbReference type="NCBI Taxonomy" id="767744"/>
    <lineage>
        <taxon>Eukaryota</taxon>
        <taxon>Fungi</taxon>
        <taxon>Dikarya</taxon>
        <taxon>Ascomycota</taxon>
        <taxon>Saccharomycotina</taxon>
        <taxon>Trigonopsidomycetes</taxon>
        <taxon>Trigonopsidales</taxon>
        <taxon>Trigonopsidaceae</taxon>
        <taxon>Tortispora</taxon>
    </lineage>
</organism>
<feature type="transmembrane region" description="Helical" evidence="6">
    <location>
        <begin position="293"/>
        <end position="312"/>
    </location>
</feature>
<evidence type="ECO:0000256" key="2">
    <source>
        <dbReference type="ARBA" id="ARBA00008335"/>
    </source>
</evidence>
<reference evidence="9" key="1">
    <citation type="submission" date="2016-02" db="EMBL/GenBank/DDBJ databases">
        <title>Comparative genomics of biotechnologically important yeasts.</title>
        <authorList>
            <consortium name="DOE Joint Genome Institute"/>
            <person name="Riley R."/>
            <person name="Haridas S."/>
            <person name="Wolfe K.H."/>
            <person name="Lopes M.R."/>
            <person name="Hittinger C.T."/>
            <person name="Goker M."/>
            <person name="Salamov A."/>
            <person name="Wisecaver J."/>
            <person name="Long T.M."/>
            <person name="Aerts A.L."/>
            <person name="Barry K."/>
            <person name="Choi C."/>
            <person name="Clum A."/>
            <person name="Coughlan A.Y."/>
            <person name="Deshpande S."/>
            <person name="Douglass A.P."/>
            <person name="Hanson S.J."/>
            <person name="Klenk H.-P."/>
            <person name="Labutti K."/>
            <person name="Lapidus A."/>
            <person name="Lindquist E."/>
            <person name="Lipzen A."/>
            <person name="Meier-Kolthoff J.P."/>
            <person name="Ohm R.A."/>
            <person name="Otillar R.P."/>
            <person name="Pangilinan J."/>
            <person name="Peng Y."/>
            <person name="Rokas A."/>
            <person name="Rosa C.A."/>
            <person name="Scheuner C."/>
            <person name="Sibirny A.A."/>
            <person name="Slot J.C."/>
            <person name="Stielow J.B."/>
            <person name="Sun H."/>
            <person name="Kurtzman C.P."/>
            <person name="Blackwell M."/>
            <person name="Jeffries T.W."/>
            <person name="Grigoriev I.V."/>
        </authorList>
    </citation>
    <scope>NUCLEOTIDE SEQUENCE [LARGE SCALE GENOMIC DNA]</scope>
    <source>
        <strain evidence="9">NRRL Y-17796</strain>
    </source>
</reference>
<comment type="subcellular location">
    <subcellularLocation>
        <location evidence="1">Membrane</location>
        <topology evidence="1">Multi-pass membrane protein</topology>
    </subcellularLocation>
</comment>
<evidence type="ECO:0000256" key="1">
    <source>
        <dbReference type="ARBA" id="ARBA00004141"/>
    </source>
</evidence>